<reference evidence="13" key="1">
    <citation type="submission" date="2021-08" db="EMBL/GenBank/DDBJ databases">
        <title>Genome of a novel bacterium of the phylum Verrucomicrobia, Oleiharenicola sp. KSB-15.</title>
        <authorList>
            <person name="Chung J.-H."/>
            <person name="Ahn J.-H."/>
            <person name="Yoon Y."/>
            <person name="Kim D.-Y."/>
            <person name="An S.-H."/>
            <person name="Park I."/>
            <person name="Yeon J."/>
        </authorList>
    </citation>
    <scope>NUCLEOTIDE SEQUENCE</scope>
    <source>
        <strain evidence="13">KSB-15</strain>
    </source>
</reference>
<dbReference type="Pfam" id="PF00892">
    <property type="entry name" value="EamA"/>
    <property type="match status" value="1"/>
</dbReference>
<evidence type="ECO:0000256" key="4">
    <source>
        <dbReference type="ARBA" id="ARBA00022519"/>
    </source>
</evidence>
<evidence type="ECO:0000256" key="7">
    <source>
        <dbReference type="ARBA" id="ARBA00022985"/>
    </source>
</evidence>
<feature type="transmembrane region" description="Helical" evidence="11">
    <location>
        <begin position="81"/>
        <end position="101"/>
    </location>
</feature>
<evidence type="ECO:0000256" key="6">
    <source>
        <dbReference type="ARBA" id="ARBA00022692"/>
    </source>
</evidence>
<feature type="transmembrane region" description="Helical" evidence="11">
    <location>
        <begin position="55"/>
        <end position="74"/>
    </location>
</feature>
<dbReference type="GO" id="GO:0009245">
    <property type="term" value="P:lipid A biosynthetic process"/>
    <property type="evidence" value="ECO:0007669"/>
    <property type="project" value="UniProtKB-KW"/>
</dbReference>
<proteinExistence type="predicted"/>
<evidence type="ECO:0000313" key="13">
    <source>
        <dbReference type="EMBL" id="QYM79771.1"/>
    </source>
</evidence>
<keyword evidence="10 11" id="KW-0472">Membrane</keyword>
<dbReference type="PANTHER" id="PTHR30561:SF9">
    <property type="entry name" value="4-AMINO-4-DEOXY-L-ARABINOSE-PHOSPHOUNDECAPRENOL FLIPPASE SUBUNIT ARNF-RELATED"/>
    <property type="match status" value="1"/>
</dbReference>
<dbReference type="EMBL" id="CP080507">
    <property type="protein sequence ID" value="QYM79771.1"/>
    <property type="molecule type" value="Genomic_DNA"/>
</dbReference>
<evidence type="ECO:0000256" key="5">
    <source>
        <dbReference type="ARBA" id="ARBA00022556"/>
    </source>
</evidence>
<feature type="domain" description="EamA" evidence="12">
    <location>
        <begin position="43"/>
        <end position="122"/>
    </location>
</feature>
<name>A0A8F9TVA5_9BACT</name>
<evidence type="ECO:0000256" key="9">
    <source>
        <dbReference type="ARBA" id="ARBA00023098"/>
    </source>
</evidence>
<keyword evidence="3" id="KW-0444">Lipid biosynthesis</keyword>
<sequence>MKSTNASGVGFILLTVFFTVSGQLLLKKGMMKIGSFGSGAEGWTAHLIQALSNPLVVLGLACAGAAALTWMAAVSRADLSFAYPFMSLAIVLTLALTPLLLGERVQIHQWLGVALVILGVWIGARS</sequence>
<feature type="transmembrane region" description="Helical" evidence="11">
    <location>
        <begin position="107"/>
        <end position="124"/>
    </location>
</feature>
<evidence type="ECO:0000256" key="3">
    <source>
        <dbReference type="ARBA" id="ARBA00022516"/>
    </source>
</evidence>
<keyword evidence="2" id="KW-1003">Cell membrane</keyword>
<dbReference type="InterPro" id="IPR037185">
    <property type="entry name" value="EmrE-like"/>
</dbReference>
<keyword evidence="14" id="KW-1185">Reference proteome</keyword>
<keyword evidence="9" id="KW-0443">Lipid metabolism</keyword>
<dbReference type="KEGG" id="ole:K0B96_03905"/>
<comment type="subcellular location">
    <subcellularLocation>
        <location evidence="1">Cell membrane</location>
        <topology evidence="1">Multi-pass membrane protein</topology>
    </subcellularLocation>
</comment>
<dbReference type="Proteomes" id="UP000825051">
    <property type="component" value="Chromosome"/>
</dbReference>
<accession>A0A8F9TVA5</accession>
<keyword evidence="5" id="KW-0441">Lipid A biosynthesis</keyword>
<evidence type="ECO:0000313" key="14">
    <source>
        <dbReference type="Proteomes" id="UP000825051"/>
    </source>
</evidence>
<gene>
    <name evidence="13" type="ORF">K0B96_03905</name>
</gene>
<evidence type="ECO:0000256" key="1">
    <source>
        <dbReference type="ARBA" id="ARBA00004651"/>
    </source>
</evidence>
<dbReference type="GO" id="GO:0022857">
    <property type="term" value="F:transmembrane transporter activity"/>
    <property type="evidence" value="ECO:0007669"/>
    <property type="project" value="InterPro"/>
</dbReference>
<evidence type="ECO:0000256" key="2">
    <source>
        <dbReference type="ARBA" id="ARBA00022475"/>
    </source>
</evidence>
<dbReference type="InterPro" id="IPR000390">
    <property type="entry name" value="Small_drug/metabolite_transptr"/>
</dbReference>
<dbReference type="GO" id="GO:0005886">
    <property type="term" value="C:plasma membrane"/>
    <property type="evidence" value="ECO:0007669"/>
    <property type="project" value="UniProtKB-SubCell"/>
</dbReference>
<keyword evidence="4" id="KW-0997">Cell inner membrane</keyword>
<dbReference type="SUPFAM" id="SSF103481">
    <property type="entry name" value="Multidrug resistance efflux transporter EmrE"/>
    <property type="match status" value="1"/>
</dbReference>
<dbReference type="PANTHER" id="PTHR30561">
    <property type="entry name" value="SMR FAMILY PROTON-DEPENDENT DRUG EFFLUX TRANSPORTER SUGE"/>
    <property type="match status" value="1"/>
</dbReference>
<dbReference type="Gene3D" id="1.10.3730.20">
    <property type="match status" value="1"/>
</dbReference>
<organism evidence="13 14">
    <name type="scientific">Horticoccus luteus</name>
    <dbReference type="NCBI Taxonomy" id="2862869"/>
    <lineage>
        <taxon>Bacteria</taxon>
        <taxon>Pseudomonadati</taxon>
        <taxon>Verrucomicrobiota</taxon>
        <taxon>Opitutia</taxon>
        <taxon>Opitutales</taxon>
        <taxon>Opitutaceae</taxon>
        <taxon>Horticoccus</taxon>
    </lineage>
</organism>
<evidence type="ECO:0000256" key="10">
    <source>
        <dbReference type="ARBA" id="ARBA00023136"/>
    </source>
</evidence>
<evidence type="ECO:0000256" key="11">
    <source>
        <dbReference type="SAM" id="Phobius"/>
    </source>
</evidence>
<dbReference type="RefSeq" id="WP_220164053.1">
    <property type="nucleotide sequence ID" value="NZ_CP080507.1"/>
</dbReference>
<evidence type="ECO:0000259" key="12">
    <source>
        <dbReference type="Pfam" id="PF00892"/>
    </source>
</evidence>
<keyword evidence="7" id="KW-0448">Lipopolysaccharide biosynthesis</keyword>
<keyword evidence="8 11" id="KW-1133">Transmembrane helix</keyword>
<dbReference type="GO" id="GO:0009103">
    <property type="term" value="P:lipopolysaccharide biosynthetic process"/>
    <property type="evidence" value="ECO:0007669"/>
    <property type="project" value="UniProtKB-KW"/>
</dbReference>
<dbReference type="InterPro" id="IPR000620">
    <property type="entry name" value="EamA_dom"/>
</dbReference>
<keyword evidence="6 11" id="KW-0812">Transmembrane</keyword>
<evidence type="ECO:0000256" key="8">
    <source>
        <dbReference type="ARBA" id="ARBA00022989"/>
    </source>
</evidence>
<dbReference type="AlphaFoldDB" id="A0A8F9TVA5"/>
<protein>
    <submittedName>
        <fullName evidence="13">EamA family transporter</fullName>
    </submittedName>
</protein>